<organism evidence="5 6">
    <name type="scientific">Heyndrickxia acidicola</name>
    <dbReference type="NCBI Taxonomy" id="209389"/>
    <lineage>
        <taxon>Bacteria</taxon>
        <taxon>Bacillati</taxon>
        <taxon>Bacillota</taxon>
        <taxon>Bacilli</taxon>
        <taxon>Bacillales</taxon>
        <taxon>Bacillaceae</taxon>
        <taxon>Heyndrickxia</taxon>
    </lineage>
</organism>
<dbReference type="Proteomes" id="UP001341444">
    <property type="component" value="Unassembled WGS sequence"/>
</dbReference>
<dbReference type="InterPro" id="IPR032781">
    <property type="entry name" value="ABC_tran_Xtn"/>
</dbReference>
<dbReference type="PROSITE" id="PS00211">
    <property type="entry name" value="ABC_TRANSPORTER_1"/>
    <property type="match status" value="2"/>
</dbReference>
<keyword evidence="2 5" id="KW-0067">ATP-binding</keyword>
<sequence length="620" mass="71587">MYIKTESIKKMIGGNIIFEQLTMELQQGEIVGLIGRNGCGKTTLLQLLSEKETVDLGRIVKKKGISIGHLHQIPMYPATYTGIDVLYEAFNQVLSIQQELKLYEQQLTEAKGEKLEEALQRYGELQEHFMQLGGYEIDAKVQKVIQGLNLNGFVHTLFTDLSGGEQTKLMLGQILLREPDVLLLDEPTNHLDMHAIEWLEEYIESFSGAALIVSHDRHFLNVVANRIIELEDEELTQYVGNYDDYVSEKEARLLLEFQQYEEQQKKIKKMKEAIKRLKQWANEANPPSDSLHRRAKNMEKALARIELVRKPIVSKKMSLAFDTATRSGKEVVVLDNMSKRFNQPLLKHVSLTIRWQDRLAIVGANGTGKSTLMEIMMGKIQPDEGVCRLGSNVKVGYISQKFTYDNSRIRVVDAFRESVSMSEGEARNILANFLFYGYDVFKKVSDLSGGEKMRLRLAQLMHEEVNVLLLDEPTNHLDIDSKEVLEETLQQFEGTIIAISHDRYFLNKLFSKIAWIEQQQVQLYEGNYDWALTRRKTSITEIAPSVKQKPIQKVCSRVESRDFEKEIASLENKLICIQTQIDEETHWSKYEMLLQEQQHLQSDLENCYEEWLQYQEDSEM</sequence>
<evidence type="ECO:0000256" key="2">
    <source>
        <dbReference type="ARBA" id="ARBA00022840"/>
    </source>
</evidence>
<reference evidence="5 6" key="1">
    <citation type="submission" date="2023-03" db="EMBL/GenBank/DDBJ databases">
        <title>Bacillus Genome Sequencing.</title>
        <authorList>
            <person name="Dunlap C."/>
        </authorList>
    </citation>
    <scope>NUCLEOTIDE SEQUENCE [LARGE SCALE GENOMIC DNA]</scope>
    <source>
        <strain evidence="5 6">B-23453</strain>
    </source>
</reference>
<name>A0ABU6MGH9_9BACI</name>
<dbReference type="InterPro" id="IPR003439">
    <property type="entry name" value="ABC_transporter-like_ATP-bd"/>
</dbReference>
<protein>
    <submittedName>
        <fullName evidence="5">ABC-F family ATP-binding cassette domain-containing protein</fullName>
    </submittedName>
</protein>
<keyword evidence="3" id="KW-0175">Coiled coil</keyword>
<evidence type="ECO:0000256" key="3">
    <source>
        <dbReference type="SAM" id="Coils"/>
    </source>
</evidence>
<dbReference type="Pfam" id="PF00005">
    <property type="entry name" value="ABC_tran"/>
    <property type="match status" value="2"/>
</dbReference>
<proteinExistence type="predicted"/>
<evidence type="ECO:0000313" key="6">
    <source>
        <dbReference type="Proteomes" id="UP001341444"/>
    </source>
</evidence>
<dbReference type="EMBL" id="JARMAB010000013">
    <property type="protein sequence ID" value="MED1203600.1"/>
    <property type="molecule type" value="Genomic_DNA"/>
</dbReference>
<dbReference type="InterPro" id="IPR051309">
    <property type="entry name" value="ABCF_ATPase"/>
</dbReference>
<dbReference type="SUPFAM" id="SSF52540">
    <property type="entry name" value="P-loop containing nucleoside triphosphate hydrolases"/>
    <property type="match status" value="2"/>
</dbReference>
<keyword evidence="6" id="KW-1185">Reference proteome</keyword>
<dbReference type="CDD" id="cd03221">
    <property type="entry name" value="ABCF_EF-3"/>
    <property type="match status" value="2"/>
</dbReference>
<gene>
    <name evidence="5" type="ORF">P4T90_11000</name>
</gene>
<dbReference type="GO" id="GO:0005524">
    <property type="term" value="F:ATP binding"/>
    <property type="evidence" value="ECO:0007669"/>
    <property type="project" value="UniProtKB-KW"/>
</dbReference>
<dbReference type="InterPro" id="IPR003593">
    <property type="entry name" value="AAA+_ATPase"/>
</dbReference>
<dbReference type="NCBIfam" id="NF000355">
    <property type="entry name" value="ribo_prot_ABC_F"/>
    <property type="match status" value="1"/>
</dbReference>
<feature type="coiled-coil region" evidence="3">
    <location>
        <begin position="560"/>
        <end position="610"/>
    </location>
</feature>
<keyword evidence="1" id="KW-0547">Nucleotide-binding</keyword>
<dbReference type="Pfam" id="PF12848">
    <property type="entry name" value="ABC_tran_Xtn"/>
    <property type="match status" value="1"/>
</dbReference>
<dbReference type="PANTHER" id="PTHR42855">
    <property type="entry name" value="ABC TRANSPORTER ATP-BINDING SUBUNIT"/>
    <property type="match status" value="1"/>
</dbReference>
<comment type="caution">
    <text evidence="5">The sequence shown here is derived from an EMBL/GenBank/DDBJ whole genome shotgun (WGS) entry which is preliminary data.</text>
</comment>
<dbReference type="SMART" id="SM00382">
    <property type="entry name" value="AAA"/>
    <property type="match status" value="2"/>
</dbReference>
<dbReference type="RefSeq" id="WP_066271289.1">
    <property type="nucleotide sequence ID" value="NZ_JARMAB010000013.1"/>
</dbReference>
<evidence type="ECO:0000256" key="1">
    <source>
        <dbReference type="ARBA" id="ARBA00022741"/>
    </source>
</evidence>
<feature type="domain" description="ABC transporter" evidence="4">
    <location>
        <begin position="3"/>
        <end position="257"/>
    </location>
</feature>
<accession>A0ABU6MGH9</accession>
<feature type="domain" description="ABC transporter" evidence="4">
    <location>
        <begin position="331"/>
        <end position="543"/>
    </location>
</feature>
<dbReference type="PROSITE" id="PS50893">
    <property type="entry name" value="ABC_TRANSPORTER_2"/>
    <property type="match status" value="2"/>
</dbReference>
<evidence type="ECO:0000313" key="5">
    <source>
        <dbReference type="EMBL" id="MED1203600.1"/>
    </source>
</evidence>
<dbReference type="PANTHER" id="PTHR42855:SF2">
    <property type="entry name" value="DRUG RESISTANCE ABC TRANSPORTER,ATP-BINDING PROTEIN"/>
    <property type="match status" value="1"/>
</dbReference>
<dbReference type="Gene3D" id="3.40.50.300">
    <property type="entry name" value="P-loop containing nucleotide triphosphate hydrolases"/>
    <property type="match status" value="2"/>
</dbReference>
<evidence type="ECO:0000259" key="4">
    <source>
        <dbReference type="PROSITE" id="PS50893"/>
    </source>
</evidence>
<dbReference type="InterPro" id="IPR027417">
    <property type="entry name" value="P-loop_NTPase"/>
</dbReference>
<dbReference type="InterPro" id="IPR017871">
    <property type="entry name" value="ABC_transporter-like_CS"/>
</dbReference>